<evidence type="ECO:0000313" key="6">
    <source>
        <dbReference type="Proteomes" id="UP001055658"/>
    </source>
</evidence>
<dbReference type="Gene3D" id="3.20.20.60">
    <property type="entry name" value="Phosphoenolpyruvate-binding domains"/>
    <property type="match status" value="1"/>
</dbReference>
<name>A0ABY4VB48_9GAMM</name>
<evidence type="ECO:0000313" key="5">
    <source>
        <dbReference type="EMBL" id="USD20085.1"/>
    </source>
</evidence>
<dbReference type="SUPFAM" id="SSF51621">
    <property type="entry name" value="Phosphoenolpyruvate/pyruvate domain"/>
    <property type="match status" value="1"/>
</dbReference>
<dbReference type="InterPro" id="IPR040442">
    <property type="entry name" value="Pyrv_kinase-like_dom_sf"/>
</dbReference>
<dbReference type="EMBL" id="CP092418">
    <property type="protein sequence ID" value="USD20085.1"/>
    <property type="molecule type" value="Genomic_DNA"/>
</dbReference>
<dbReference type="InterPro" id="IPR011206">
    <property type="entry name" value="Citrate_lyase_beta/mcl1/mcl2"/>
</dbReference>
<dbReference type="Proteomes" id="UP001055658">
    <property type="component" value="Chromosome"/>
</dbReference>
<evidence type="ECO:0000256" key="1">
    <source>
        <dbReference type="ARBA" id="ARBA00001946"/>
    </source>
</evidence>
<keyword evidence="3" id="KW-0460">Magnesium</keyword>
<keyword evidence="2" id="KW-0479">Metal-binding</keyword>
<keyword evidence="5" id="KW-0456">Lyase</keyword>
<protein>
    <submittedName>
        <fullName evidence="5">CoA ester lyase</fullName>
    </submittedName>
</protein>
<gene>
    <name evidence="5" type="ORF">MJO52_13460</name>
</gene>
<proteinExistence type="predicted"/>
<reference evidence="5" key="1">
    <citation type="submission" date="2022-02" db="EMBL/GenBank/DDBJ databases">
        <title>Coral-associated bacteria.</title>
        <authorList>
            <person name="Tang K."/>
            <person name="Wang X."/>
        </authorList>
    </citation>
    <scope>NUCLEOTIDE SEQUENCE</scope>
    <source>
        <strain evidence="5">SCSIO 43006</strain>
    </source>
</reference>
<evidence type="ECO:0000256" key="2">
    <source>
        <dbReference type="ARBA" id="ARBA00022723"/>
    </source>
</evidence>
<dbReference type="InterPro" id="IPR005000">
    <property type="entry name" value="Aldolase/citrate-lyase_domain"/>
</dbReference>
<organism evidence="5 6">
    <name type="scientific">Microbulbifer variabilis</name>
    <dbReference type="NCBI Taxonomy" id="266805"/>
    <lineage>
        <taxon>Bacteria</taxon>
        <taxon>Pseudomonadati</taxon>
        <taxon>Pseudomonadota</taxon>
        <taxon>Gammaproteobacteria</taxon>
        <taxon>Cellvibrionales</taxon>
        <taxon>Microbulbiferaceae</taxon>
        <taxon>Microbulbifer</taxon>
    </lineage>
</organism>
<dbReference type="RefSeq" id="WP_252082172.1">
    <property type="nucleotide sequence ID" value="NZ_CP092418.1"/>
</dbReference>
<keyword evidence="6" id="KW-1185">Reference proteome</keyword>
<evidence type="ECO:0000259" key="4">
    <source>
        <dbReference type="Pfam" id="PF03328"/>
    </source>
</evidence>
<dbReference type="PIRSF" id="PIRSF015582">
    <property type="entry name" value="Cit_lyase_B"/>
    <property type="match status" value="1"/>
</dbReference>
<dbReference type="InterPro" id="IPR015813">
    <property type="entry name" value="Pyrv/PenolPyrv_kinase-like_dom"/>
</dbReference>
<dbReference type="PANTHER" id="PTHR32308">
    <property type="entry name" value="LYASE BETA SUBUNIT, PUTATIVE (AFU_ORTHOLOGUE AFUA_4G13030)-RELATED"/>
    <property type="match status" value="1"/>
</dbReference>
<dbReference type="GO" id="GO:0016829">
    <property type="term" value="F:lyase activity"/>
    <property type="evidence" value="ECO:0007669"/>
    <property type="project" value="UniProtKB-KW"/>
</dbReference>
<feature type="domain" description="HpcH/HpaI aldolase/citrate lyase" evidence="4">
    <location>
        <begin position="10"/>
        <end position="221"/>
    </location>
</feature>
<sequence length="282" mass="30989">MINLHIYPALLFTPGNKPNLFQKATEVEASAIIIDLEDSVPASDKQLARDNAIHYCSKIQSDNTANIIRINHLTSNEGLKDILAITTTKLQIDAVLYPKTESPNDIQQLGKLLAQTYTDIAIIALIETACGTMNIHNIVKDSPKKLQALMFGAADYANDLNCDNSIDALSSARSKIVEASAANNLACFDSPYFDFNNEDGLNKELNIVKGMGFNGKAAIHPKQISAIKSSFKPTQEQYEKAEKIVEIYNNSKGKACQYQGEMIDVPVYSKAKQVISIFNKLS</sequence>
<dbReference type="PANTHER" id="PTHR32308:SF0">
    <property type="entry name" value="HPCH_HPAI ALDOLASE_CITRATE LYASE DOMAIN-CONTAINING PROTEIN"/>
    <property type="match status" value="1"/>
</dbReference>
<accession>A0ABY4VB48</accession>
<comment type="cofactor">
    <cofactor evidence="1">
        <name>Mg(2+)</name>
        <dbReference type="ChEBI" id="CHEBI:18420"/>
    </cofactor>
</comment>
<evidence type="ECO:0000256" key="3">
    <source>
        <dbReference type="ARBA" id="ARBA00022842"/>
    </source>
</evidence>
<dbReference type="Pfam" id="PF03328">
    <property type="entry name" value="HpcH_HpaI"/>
    <property type="match status" value="1"/>
</dbReference>